<sequence>DYFKKGVQKSNGHYKATCVYCTEHWGRGKPAKLEVHLANESNKTSNYARQSKNPVLSTSISQTAITTYFMSDRPLPKSLIDQLDQKILKAWVMAGVPFEVIENLFIQDMFKEFQPTYNLPSRSTLSN</sequence>
<evidence type="ECO:0000313" key="1">
    <source>
        <dbReference type="EMBL" id="CAG8854721.1"/>
    </source>
</evidence>
<organism evidence="1 2">
    <name type="scientific">Gigaspora margarita</name>
    <dbReference type="NCBI Taxonomy" id="4874"/>
    <lineage>
        <taxon>Eukaryota</taxon>
        <taxon>Fungi</taxon>
        <taxon>Fungi incertae sedis</taxon>
        <taxon>Mucoromycota</taxon>
        <taxon>Glomeromycotina</taxon>
        <taxon>Glomeromycetes</taxon>
        <taxon>Diversisporales</taxon>
        <taxon>Gigasporaceae</taxon>
        <taxon>Gigaspora</taxon>
    </lineage>
</organism>
<comment type="caution">
    <text evidence="1">The sequence shown here is derived from an EMBL/GenBank/DDBJ whole genome shotgun (WGS) entry which is preliminary data.</text>
</comment>
<dbReference type="EMBL" id="CAJVQB010141631">
    <property type="protein sequence ID" value="CAG8854721.1"/>
    <property type="molecule type" value="Genomic_DNA"/>
</dbReference>
<gene>
    <name evidence="1" type="ORF">GMARGA_LOCUS43542</name>
</gene>
<proteinExistence type="predicted"/>
<name>A0ABN7XIQ6_GIGMA</name>
<evidence type="ECO:0000313" key="2">
    <source>
        <dbReference type="Proteomes" id="UP000789901"/>
    </source>
</evidence>
<feature type="non-terminal residue" evidence="1">
    <location>
        <position position="1"/>
    </location>
</feature>
<keyword evidence="2" id="KW-1185">Reference proteome</keyword>
<protein>
    <submittedName>
        <fullName evidence="1">22345_t:CDS:1</fullName>
    </submittedName>
</protein>
<reference evidence="1 2" key="1">
    <citation type="submission" date="2021-06" db="EMBL/GenBank/DDBJ databases">
        <authorList>
            <person name="Kallberg Y."/>
            <person name="Tangrot J."/>
            <person name="Rosling A."/>
        </authorList>
    </citation>
    <scope>NUCLEOTIDE SEQUENCE [LARGE SCALE GENOMIC DNA]</scope>
    <source>
        <strain evidence="1 2">120-4 pot B 10/14</strain>
    </source>
</reference>
<accession>A0ABN7XIQ6</accession>
<dbReference type="Proteomes" id="UP000789901">
    <property type="component" value="Unassembled WGS sequence"/>
</dbReference>